<organism evidence="3 4">
    <name type="scientific">Marinithermofilum abyssi</name>
    <dbReference type="NCBI Taxonomy" id="1571185"/>
    <lineage>
        <taxon>Bacteria</taxon>
        <taxon>Bacillati</taxon>
        <taxon>Bacillota</taxon>
        <taxon>Bacilli</taxon>
        <taxon>Bacillales</taxon>
        <taxon>Thermoactinomycetaceae</taxon>
        <taxon>Marinithermofilum</taxon>
    </lineage>
</organism>
<evidence type="ECO:0000256" key="2">
    <source>
        <dbReference type="SAM" id="Phobius"/>
    </source>
</evidence>
<evidence type="ECO:0008006" key="5">
    <source>
        <dbReference type="Google" id="ProtNLM"/>
    </source>
</evidence>
<keyword evidence="2" id="KW-0812">Transmembrane</keyword>
<evidence type="ECO:0000313" key="4">
    <source>
        <dbReference type="Proteomes" id="UP000625210"/>
    </source>
</evidence>
<feature type="compositionally biased region" description="Polar residues" evidence="1">
    <location>
        <begin position="360"/>
        <end position="372"/>
    </location>
</feature>
<dbReference type="CDD" id="cd00093">
    <property type="entry name" value="HTH_XRE"/>
    <property type="match status" value="1"/>
</dbReference>
<reference evidence="3" key="1">
    <citation type="journal article" date="2014" name="Int. J. Syst. Evol. Microbiol.">
        <title>Complete genome sequence of Corynebacterium casei LMG S-19264T (=DSM 44701T), isolated from a smear-ripened cheese.</title>
        <authorList>
            <consortium name="US DOE Joint Genome Institute (JGI-PGF)"/>
            <person name="Walter F."/>
            <person name="Albersmeier A."/>
            <person name="Kalinowski J."/>
            <person name="Ruckert C."/>
        </authorList>
    </citation>
    <scope>NUCLEOTIDE SEQUENCE</scope>
    <source>
        <strain evidence="3">CGMCC 1.15179</strain>
    </source>
</reference>
<accession>A0A8J2Y8F4</accession>
<evidence type="ECO:0000313" key="3">
    <source>
        <dbReference type="EMBL" id="GGE03433.1"/>
    </source>
</evidence>
<feature type="compositionally biased region" description="Polar residues" evidence="1">
    <location>
        <begin position="185"/>
        <end position="200"/>
    </location>
</feature>
<dbReference type="InterPro" id="IPR010982">
    <property type="entry name" value="Lambda_DNA-bd_dom_sf"/>
</dbReference>
<dbReference type="InterPro" id="IPR001387">
    <property type="entry name" value="Cro/C1-type_HTH"/>
</dbReference>
<keyword evidence="2" id="KW-1133">Transmembrane helix</keyword>
<dbReference type="GO" id="GO:0003677">
    <property type="term" value="F:DNA binding"/>
    <property type="evidence" value="ECO:0007669"/>
    <property type="project" value="InterPro"/>
</dbReference>
<name>A0A8J2Y8F4_9BACL</name>
<dbReference type="AlphaFoldDB" id="A0A8J2Y8F4"/>
<keyword evidence="4" id="KW-1185">Reference proteome</keyword>
<dbReference type="PANTHER" id="PTHR34475">
    <property type="match status" value="1"/>
</dbReference>
<feature type="region of interest" description="Disordered" evidence="1">
    <location>
        <begin position="134"/>
        <end position="319"/>
    </location>
</feature>
<dbReference type="Gene3D" id="1.10.260.40">
    <property type="entry name" value="lambda repressor-like DNA-binding domains"/>
    <property type="match status" value="1"/>
</dbReference>
<gene>
    <name evidence="3" type="ORF">GCM10011571_00360</name>
</gene>
<sequence length="487" mass="53670">MWTEIGNQLRQARESKGISLDEMKDLIQVDKVSLQYLENGEFDKISSPFYVRSWIRAYAKKVDLEPAHLLKKYRPIPADGDHAGKGDGDFSQTTKMLPALPQGDQEPYDPYATRRFDTHALSKTSKFNTRAMKALQEPSSQASEAGKEADQGGYDPYRSAADKGMGRYASYSPDVSVEKEDSHDTGSYSRSSRVTDQTGRYTPASLSDEYDPYHSMQGSMSKDHEEWDDIEPESGTSEESAYDDAGPSLSRTQTYSSGRHRALSRTRSMRAVELEEESGHTPDATGVSALPATYVGNQELGRRSRRFTRRKKNGKGSLSSWVSKHGLKSRWARFAVAGAILLVPMTIFSAYAMMDKPESAHQTSGGASNNEPQVGIQSQGGSGGSAELVPVNQGSSHGISEYEVNGRGDLKLEFSAKDTSWVQVRESNQPNAGYLKDFTLHKGESYPFTHAGNVTTDLWITLGVPDNVHVKANGKTLRSAKTIHIKK</sequence>
<dbReference type="EMBL" id="BMHQ01000001">
    <property type="protein sequence ID" value="GGE03433.1"/>
    <property type="molecule type" value="Genomic_DNA"/>
</dbReference>
<feature type="transmembrane region" description="Helical" evidence="2">
    <location>
        <begin position="334"/>
        <end position="354"/>
    </location>
</feature>
<feature type="region of interest" description="Disordered" evidence="1">
    <location>
        <begin position="358"/>
        <end position="392"/>
    </location>
</feature>
<protein>
    <recommendedName>
        <fullName evidence="5">Helix-turn-helix domain-containing protein</fullName>
    </recommendedName>
</protein>
<proteinExistence type="predicted"/>
<dbReference type="Proteomes" id="UP000625210">
    <property type="component" value="Unassembled WGS sequence"/>
</dbReference>
<evidence type="ECO:0000256" key="1">
    <source>
        <dbReference type="SAM" id="MobiDB-lite"/>
    </source>
</evidence>
<dbReference type="Pfam" id="PF13413">
    <property type="entry name" value="HTH_25"/>
    <property type="match status" value="1"/>
</dbReference>
<dbReference type="RefSeq" id="WP_188645925.1">
    <property type="nucleotide sequence ID" value="NZ_BMHQ01000001.1"/>
</dbReference>
<feature type="compositionally biased region" description="Basic residues" evidence="1">
    <location>
        <begin position="303"/>
        <end position="314"/>
    </location>
</feature>
<feature type="compositionally biased region" description="Basic residues" evidence="1">
    <location>
        <begin position="258"/>
        <end position="268"/>
    </location>
</feature>
<feature type="compositionally biased region" description="Basic and acidic residues" evidence="1">
    <location>
        <begin position="270"/>
        <end position="280"/>
    </location>
</feature>
<keyword evidence="2" id="KW-0472">Membrane</keyword>
<feature type="compositionally biased region" description="Basic and acidic residues" evidence="1">
    <location>
        <begin position="79"/>
        <end position="88"/>
    </location>
</feature>
<reference evidence="3" key="2">
    <citation type="submission" date="2020-09" db="EMBL/GenBank/DDBJ databases">
        <authorList>
            <person name="Sun Q."/>
            <person name="Zhou Y."/>
        </authorList>
    </citation>
    <scope>NUCLEOTIDE SEQUENCE</scope>
    <source>
        <strain evidence="3">CGMCC 1.15179</strain>
    </source>
</reference>
<dbReference type="InterPro" id="IPR050400">
    <property type="entry name" value="Bact_Cytoskel_RodZ"/>
</dbReference>
<comment type="caution">
    <text evidence="3">The sequence shown here is derived from an EMBL/GenBank/DDBJ whole genome shotgun (WGS) entry which is preliminary data.</text>
</comment>
<dbReference type="PANTHER" id="PTHR34475:SF1">
    <property type="entry name" value="CYTOSKELETON PROTEIN RODZ"/>
    <property type="match status" value="1"/>
</dbReference>
<feature type="region of interest" description="Disordered" evidence="1">
    <location>
        <begin position="77"/>
        <end position="108"/>
    </location>
</feature>
<dbReference type="SUPFAM" id="SSF47413">
    <property type="entry name" value="lambda repressor-like DNA-binding domains"/>
    <property type="match status" value="1"/>
</dbReference>